<proteinExistence type="inferred from homology"/>
<reference evidence="21 22" key="1">
    <citation type="submission" date="2018-08" db="EMBL/GenBank/DDBJ databases">
        <title>Vibrio isolated from the Eastern China Marginal Seas.</title>
        <authorList>
            <person name="Li Y."/>
        </authorList>
    </citation>
    <scope>NUCLEOTIDE SEQUENCE [LARGE SCALE GENOMIC DNA]</scope>
    <source>
        <strain evidence="21 22">BEI233</strain>
    </source>
</reference>
<dbReference type="GO" id="GO:0004715">
    <property type="term" value="F:non-membrane spanning protein tyrosine kinase activity"/>
    <property type="evidence" value="ECO:0007669"/>
    <property type="project" value="UniProtKB-EC"/>
</dbReference>
<feature type="coiled-coil region" evidence="16">
    <location>
        <begin position="337"/>
        <end position="407"/>
    </location>
</feature>
<dbReference type="EC" id="2.7.10.2" evidence="4"/>
<evidence type="ECO:0000256" key="12">
    <source>
        <dbReference type="ARBA" id="ARBA00022989"/>
    </source>
</evidence>
<keyword evidence="7 21" id="KW-0808">Transferase</keyword>
<dbReference type="Pfam" id="PF02706">
    <property type="entry name" value="Wzz"/>
    <property type="match status" value="1"/>
</dbReference>
<evidence type="ECO:0000313" key="22">
    <source>
        <dbReference type="Proteomes" id="UP000273252"/>
    </source>
</evidence>
<evidence type="ECO:0000256" key="2">
    <source>
        <dbReference type="ARBA" id="ARBA00007316"/>
    </source>
</evidence>
<evidence type="ECO:0000256" key="1">
    <source>
        <dbReference type="ARBA" id="ARBA00004429"/>
    </source>
</evidence>
<dbReference type="InterPro" id="IPR003856">
    <property type="entry name" value="LPS_length_determ_N"/>
</dbReference>
<evidence type="ECO:0000256" key="4">
    <source>
        <dbReference type="ARBA" id="ARBA00011903"/>
    </source>
</evidence>
<evidence type="ECO:0000259" key="18">
    <source>
        <dbReference type="Pfam" id="PF02706"/>
    </source>
</evidence>
<dbReference type="OrthoDB" id="9775724at2"/>
<dbReference type="InterPro" id="IPR050445">
    <property type="entry name" value="Bact_polysacc_biosynth/exp"/>
</dbReference>
<keyword evidence="22" id="KW-1185">Reference proteome</keyword>
<keyword evidence="8 17" id="KW-0812">Transmembrane</keyword>
<keyword evidence="11" id="KW-0067">ATP-binding</keyword>
<keyword evidence="5" id="KW-1003">Cell membrane</keyword>
<keyword evidence="12 17" id="KW-1133">Transmembrane helix</keyword>
<keyword evidence="9" id="KW-0547">Nucleotide-binding</keyword>
<evidence type="ECO:0000256" key="17">
    <source>
        <dbReference type="SAM" id="Phobius"/>
    </source>
</evidence>
<evidence type="ECO:0000256" key="9">
    <source>
        <dbReference type="ARBA" id="ARBA00022741"/>
    </source>
</evidence>
<evidence type="ECO:0000256" key="15">
    <source>
        <dbReference type="ARBA" id="ARBA00051245"/>
    </source>
</evidence>
<dbReference type="EMBL" id="QVMU01000014">
    <property type="protein sequence ID" value="RJX69712.1"/>
    <property type="molecule type" value="Genomic_DNA"/>
</dbReference>
<dbReference type="InterPro" id="IPR027417">
    <property type="entry name" value="P-loop_NTPase"/>
</dbReference>
<evidence type="ECO:0000256" key="6">
    <source>
        <dbReference type="ARBA" id="ARBA00022519"/>
    </source>
</evidence>
<evidence type="ECO:0000256" key="16">
    <source>
        <dbReference type="SAM" id="Coils"/>
    </source>
</evidence>
<dbReference type="Pfam" id="PF13614">
    <property type="entry name" value="AAA_31"/>
    <property type="match status" value="1"/>
</dbReference>
<dbReference type="CDD" id="cd05387">
    <property type="entry name" value="BY-kinase"/>
    <property type="match status" value="1"/>
</dbReference>
<feature type="domain" description="Tyrosine-protein kinase G-rich" evidence="20">
    <location>
        <begin position="400"/>
        <end position="470"/>
    </location>
</feature>
<feature type="domain" description="AAA" evidence="19">
    <location>
        <begin position="541"/>
        <end position="694"/>
    </location>
</feature>
<dbReference type="GO" id="GO:0005886">
    <property type="term" value="C:plasma membrane"/>
    <property type="evidence" value="ECO:0007669"/>
    <property type="project" value="UniProtKB-SubCell"/>
</dbReference>
<evidence type="ECO:0000256" key="10">
    <source>
        <dbReference type="ARBA" id="ARBA00022777"/>
    </source>
</evidence>
<comment type="similarity">
    <text evidence="3">Belongs to the etk/wzc family.</text>
</comment>
<dbReference type="PANTHER" id="PTHR32309">
    <property type="entry name" value="TYROSINE-PROTEIN KINASE"/>
    <property type="match status" value="1"/>
</dbReference>
<comment type="similarity">
    <text evidence="2">Belongs to the CpsD/CapB family.</text>
</comment>
<dbReference type="RefSeq" id="WP_120032547.1">
    <property type="nucleotide sequence ID" value="NZ_QVMU01000014.1"/>
</dbReference>
<organism evidence="21 22">
    <name type="scientific">Vibrio sinensis</name>
    <dbReference type="NCBI Taxonomy" id="2302434"/>
    <lineage>
        <taxon>Bacteria</taxon>
        <taxon>Pseudomonadati</taxon>
        <taxon>Pseudomonadota</taxon>
        <taxon>Gammaproteobacteria</taxon>
        <taxon>Vibrionales</taxon>
        <taxon>Vibrionaceae</taxon>
        <taxon>Vibrio</taxon>
    </lineage>
</organism>
<comment type="subcellular location">
    <subcellularLocation>
        <location evidence="1">Cell inner membrane</location>
        <topology evidence="1">Multi-pass membrane protein</topology>
    </subcellularLocation>
</comment>
<evidence type="ECO:0000259" key="20">
    <source>
        <dbReference type="Pfam" id="PF13807"/>
    </source>
</evidence>
<dbReference type="PANTHER" id="PTHR32309:SF13">
    <property type="entry name" value="FERRIC ENTEROBACTIN TRANSPORT PROTEIN FEPE"/>
    <property type="match status" value="1"/>
</dbReference>
<accession>A0A3A6QD76</accession>
<evidence type="ECO:0000313" key="21">
    <source>
        <dbReference type="EMBL" id="RJX69712.1"/>
    </source>
</evidence>
<sequence>MKLLSKEQSQTESESIDVGKYIVLLKRNWLKIALFTTLVTTIVILFVLSIKPTYIATATLLIESKSTNAISIEEVVGIDSSQQEYYLTQFEILKSRSIAERVISQLNLRQNPEFNRDLAKEQSLTAQIKETIYSLPIFSSENPAEPVSQEALDQKVRHSVLGHFRSRLSINPIRKTQLVRISFESENAQLAADIANAVGEAYINEGLEARLLTTEQASKWISGRMGELQEQLQKSEFALLEFLAREKLVDDSGIDVQASTVINDLILRLSSVTDRRIELESAYSTLRTSKRVSPGDVSTISEISKHPQVINLRSLLAEANKDLTELSKVYGPKHERMQSITAKRANIDQQLRQLLNQLVLGIGKELQAVRVQESLIAKELEKKKSEFQQLTVKKRQYEALVREEETNRNILNVFLNRQKETTATSDFESRNARFTDVAIAPQYPSKPNKRLIVVIGFMAAFLTALSVVLLNDALNNTLTSVKHCEEKLGLIPIGGIPKVKKPKGKKNLDSEIFHNDKFVAFNESIRSARTALSLSNNDSKLFAVSSSLPGEGKTTCAINLALAFSKMERVLLIDCDLRKPTIAERFGHKRFKPGLTNHLVMNTSIEECIFKDEKSGLFVVPSGMPTPNPQELLSSEGFAHLLAKFEERFDRIIIDTPPALVVSDTMIISKLTGKVLIVVKASSTRLATLKNTISRFISHDVRLDGILLNQIREKSSKHEYVYGDYVYESDHKQESANVS</sequence>
<comment type="catalytic activity">
    <reaction evidence="15">
        <text>L-tyrosyl-[protein] + ATP = O-phospho-L-tyrosyl-[protein] + ADP + H(+)</text>
        <dbReference type="Rhea" id="RHEA:10596"/>
        <dbReference type="Rhea" id="RHEA-COMP:10136"/>
        <dbReference type="Rhea" id="RHEA-COMP:20101"/>
        <dbReference type="ChEBI" id="CHEBI:15378"/>
        <dbReference type="ChEBI" id="CHEBI:30616"/>
        <dbReference type="ChEBI" id="CHEBI:46858"/>
        <dbReference type="ChEBI" id="CHEBI:61978"/>
        <dbReference type="ChEBI" id="CHEBI:456216"/>
        <dbReference type="EC" id="2.7.10.2"/>
    </reaction>
</comment>
<keyword evidence="6" id="KW-0997">Cell inner membrane</keyword>
<protein>
    <recommendedName>
        <fullName evidence="4">non-specific protein-tyrosine kinase</fullName>
        <ecNumber evidence="4">2.7.10.2</ecNumber>
    </recommendedName>
</protein>
<evidence type="ECO:0000256" key="13">
    <source>
        <dbReference type="ARBA" id="ARBA00023136"/>
    </source>
</evidence>
<dbReference type="InterPro" id="IPR005702">
    <property type="entry name" value="Wzc-like_C"/>
</dbReference>
<dbReference type="GO" id="GO:0005524">
    <property type="term" value="F:ATP binding"/>
    <property type="evidence" value="ECO:0007669"/>
    <property type="project" value="UniProtKB-KW"/>
</dbReference>
<gene>
    <name evidence="21" type="ORF">DZ860_14635</name>
</gene>
<keyword evidence="14" id="KW-0829">Tyrosine-protein kinase</keyword>
<dbReference type="NCBIfam" id="TIGR01007">
    <property type="entry name" value="eps_fam"/>
    <property type="match status" value="1"/>
</dbReference>
<dbReference type="InterPro" id="IPR025669">
    <property type="entry name" value="AAA_dom"/>
</dbReference>
<dbReference type="AlphaFoldDB" id="A0A3A6QD76"/>
<feature type="domain" description="Polysaccharide chain length determinant N-terminal" evidence="18">
    <location>
        <begin position="14"/>
        <end position="106"/>
    </location>
</feature>
<dbReference type="InterPro" id="IPR032807">
    <property type="entry name" value="GNVR"/>
</dbReference>
<keyword evidence="10 21" id="KW-0418">Kinase</keyword>
<keyword evidence="13 17" id="KW-0472">Membrane</keyword>
<dbReference type="SUPFAM" id="SSF52540">
    <property type="entry name" value="P-loop containing nucleoside triphosphate hydrolases"/>
    <property type="match status" value="1"/>
</dbReference>
<keyword evidence="16" id="KW-0175">Coiled coil</keyword>
<evidence type="ECO:0000256" key="5">
    <source>
        <dbReference type="ARBA" id="ARBA00022475"/>
    </source>
</evidence>
<evidence type="ECO:0000256" key="8">
    <source>
        <dbReference type="ARBA" id="ARBA00022692"/>
    </source>
</evidence>
<dbReference type="Proteomes" id="UP000273252">
    <property type="component" value="Unassembled WGS sequence"/>
</dbReference>
<evidence type="ECO:0000256" key="11">
    <source>
        <dbReference type="ARBA" id="ARBA00022840"/>
    </source>
</evidence>
<feature type="transmembrane region" description="Helical" evidence="17">
    <location>
        <begin position="29"/>
        <end position="48"/>
    </location>
</feature>
<evidence type="ECO:0000256" key="7">
    <source>
        <dbReference type="ARBA" id="ARBA00022679"/>
    </source>
</evidence>
<evidence type="ECO:0000256" key="14">
    <source>
        <dbReference type="ARBA" id="ARBA00023137"/>
    </source>
</evidence>
<dbReference type="Pfam" id="PF13807">
    <property type="entry name" value="GNVR"/>
    <property type="match status" value="1"/>
</dbReference>
<comment type="caution">
    <text evidence="21">The sequence shown here is derived from an EMBL/GenBank/DDBJ whole genome shotgun (WGS) entry which is preliminary data.</text>
</comment>
<evidence type="ECO:0000256" key="3">
    <source>
        <dbReference type="ARBA" id="ARBA00008883"/>
    </source>
</evidence>
<name>A0A3A6QD76_9VIBR</name>
<dbReference type="Gene3D" id="3.40.50.300">
    <property type="entry name" value="P-loop containing nucleotide triphosphate hydrolases"/>
    <property type="match status" value="1"/>
</dbReference>
<evidence type="ECO:0000259" key="19">
    <source>
        <dbReference type="Pfam" id="PF13614"/>
    </source>
</evidence>